<dbReference type="AlphaFoldDB" id="A0A426Y4Z0"/>
<reference evidence="2 3" key="1">
    <citation type="journal article" date="2014" name="Agronomy (Basel)">
        <title>A Draft Genome Sequence for Ensete ventricosum, the Drought-Tolerant Tree Against Hunger.</title>
        <authorList>
            <person name="Harrison J."/>
            <person name="Moore K.A."/>
            <person name="Paszkiewicz K."/>
            <person name="Jones T."/>
            <person name="Grant M."/>
            <person name="Ambacheew D."/>
            <person name="Muzemil S."/>
            <person name="Studholme D.J."/>
        </authorList>
    </citation>
    <scope>NUCLEOTIDE SEQUENCE [LARGE SCALE GENOMIC DNA]</scope>
</reference>
<dbReference type="Proteomes" id="UP000287651">
    <property type="component" value="Unassembled WGS sequence"/>
</dbReference>
<evidence type="ECO:0000256" key="1">
    <source>
        <dbReference type="SAM" id="MobiDB-lite"/>
    </source>
</evidence>
<dbReference type="EMBL" id="AMZH03014911">
    <property type="protein sequence ID" value="RRT46857.1"/>
    <property type="molecule type" value="Genomic_DNA"/>
</dbReference>
<accession>A0A426Y4Z0</accession>
<organism evidence="2 3">
    <name type="scientific">Ensete ventricosum</name>
    <name type="common">Abyssinian banana</name>
    <name type="synonym">Musa ensete</name>
    <dbReference type="NCBI Taxonomy" id="4639"/>
    <lineage>
        <taxon>Eukaryota</taxon>
        <taxon>Viridiplantae</taxon>
        <taxon>Streptophyta</taxon>
        <taxon>Embryophyta</taxon>
        <taxon>Tracheophyta</taxon>
        <taxon>Spermatophyta</taxon>
        <taxon>Magnoliopsida</taxon>
        <taxon>Liliopsida</taxon>
        <taxon>Zingiberales</taxon>
        <taxon>Musaceae</taxon>
        <taxon>Ensete</taxon>
    </lineage>
</organism>
<gene>
    <name evidence="2" type="ORF">B296_00049633</name>
</gene>
<feature type="region of interest" description="Disordered" evidence="1">
    <location>
        <begin position="41"/>
        <end position="61"/>
    </location>
</feature>
<evidence type="ECO:0000313" key="3">
    <source>
        <dbReference type="Proteomes" id="UP000287651"/>
    </source>
</evidence>
<sequence length="61" mass="6865">DKTPYRAVCTGPPTDRYVDRLLLGGTIEIDSWRPISIAGSRFRPGRFQPVSGREKEEEGET</sequence>
<feature type="non-terminal residue" evidence="2">
    <location>
        <position position="1"/>
    </location>
</feature>
<proteinExistence type="predicted"/>
<name>A0A426Y4Z0_ENSVE</name>
<protein>
    <submittedName>
        <fullName evidence="2">Uncharacterized protein</fullName>
    </submittedName>
</protein>
<feature type="compositionally biased region" description="Basic and acidic residues" evidence="1">
    <location>
        <begin position="52"/>
        <end position="61"/>
    </location>
</feature>
<comment type="caution">
    <text evidence="2">The sequence shown here is derived from an EMBL/GenBank/DDBJ whole genome shotgun (WGS) entry which is preliminary data.</text>
</comment>
<evidence type="ECO:0000313" key="2">
    <source>
        <dbReference type="EMBL" id="RRT46857.1"/>
    </source>
</evidence>